<dbReference type="EMBL" id="UINC01207015">
    <property type="protein sequence ID" value="SVE28919.1"/>
    <property type="molecule type" value="Genomic_DNA"/>
</dbReference>
<organism evidence="1">
    <name type="scientific">marine metagenome</name>
    <dbReference type="NCBI Taxonomy" id="408172"/>
    <lineage>
        <taxon>unclassified sequences</taxon>
        <taxon>metagenomes</taxon>
        <taxon>ecological metagenomes</taxon>
    </lineage>
</organism>
<protein>
    <submittedName>
        <fullName evidence="1">Uncharacterized protein</fullName>
    </submittedName>
</protein>
<gene>
    <name evidence="1" type="ORF">METZ01_LOCUS481773</name>
</gene>
<proteinExistence type="predicted"/>
<reference evidence="1" key="1">
    <citation type="submission" date="2018-05" db="EMBL/GenBank/DDBJ databases">
        <authorList>
            <person name="Lanie J.A."/>
            <person name="Ng W.-L."/>
            <person name="Kazmierczak K.M."/>
            <person name="Andrzejewski T.M."/>
            <person name="Davidsen T.M."/>
            <person name="Wayne K.J."/>
            <person name="Tettelin H."/>
            <person name="Glass J.I."/>
            <person name="Rusch D."/>
            <person name="Podicherti R."/>
            <person name="Tsui H.-C.T."/>
            <person name="Winkler M.E."/>
        </authorList>
    </citation>
    <scope>NUCLEOTIDE SEQUENCE</scope>
</reference>
<evidence type="ECO:0000313" key="1">
    <source>
        <dbReference type="EMBL" id="SVE28919.1"/>
    </source>
</evidence>
<accession>A0A383CA36</accession>
<sequence>MTQALALAPLLRNAGHEIVSVLVGQSPF</sequence>
<feature type="non-terminal residue" evidence="1">
    <location>
        <position position="28"/>
    </location>
</feature>
<name>A0A383CA36_9ZZZZ</name>
<dbReference type="AlphaFoldDB" id="A0A383CA36"/>